<dbReference type="Proteomes" id="UP001468798">
    <property type="component" value="Unassembled WGS sequence"/>
</dbReference>
<keyword evidence="4" id="KW-1185">Reference proteome</keyword>
<reference evidence="3 4" key="1">
    <citation type="submission" date="2024-03" db="EMBL/GenBank/DDBJ databases">
        <title>Two novel species of the genus Flavobacterium exhibiting potentially degradation of complex polysaccharides.</title>
        <authorList>
            <person name="Lian X."/>
        </authorList>
    </citation>
    <scope>NUCLEOTIDE SEQUENCE [LARGE SCALE GENOMIC DNA]</scope>
    <source>
        <strain evidence="3 4">N6</strain>
    </source>
</reference>
<dbReference type="InterPro" id="IPR009739">
    <property type="entry name" value="LprI-like_N"/>
</dbReference>
<feature type="chain" id="PRO_5045531318" evidence="1">
    <location>
        <begin position="32"/>
        <end position="127"/>
    </location>
</feature>
<comment type="caution">
    <text evidence="3">The sequence shown here is derived from an EMBL/GenBank/DDBJ whole genome shotgun (WGS) entry which is preliminary data.</text>
</comment>
<dbReference type="RefSeq" id="WP_342691400.1">
    <property type="nucleotide sequence ID" value="NZ_JBCGDP010000006.1"/>
</dbReference>
<dbReference type="PANTHER" id="PTHR39176:SF1">
    <property type="entry name" value="PERIPLASMIC PROTEIN"/>
    <property type="match status" value="1"/>
</dbReference>
<dbReference type="Pfam" id="PF07007">
    <property type="entry name" value="LprI"/>
    <property type="match status" value="1"/>
</dbReference>
<proteinExistence type="predicted"/>
<evidence type="ECO:0000259" key="2">
    <source>
        <dbReference type="Pfam" id="PF07007"/>
    </source>
</evidence>
<organism evidence="3 4">
    <name type="scientific">Flavobacterium polysaccharolyticum</name>
    <dbReference type="NCBI Taxonomy" id="3133148"/>
    <lineage>
        <taxon>Bacteria</taxon>
        <taxon>Pseudomonadati</taxon>
        <taxon>Bacteroidota</taxon>
        <taxon>Flavobacteriia</taxon>
        <taxon>Flavobacteriales</taxon>
        <taxon>Flavobacteriaceae</taxon>
        <taxon>Flavobacterium</taxon>
    </lineage>
</organism>
<feature type="signal peptide" evidence="1">
    <location>
        <begin position="1"/>
        <end position="31"/>
    </location>
</feature>
<dbReference type="PANTHER" id="PTHR39176">
    <property type="entry name" value="PERIPLASMIC PROTEIN-RELATED"/>
    <property type="match status" value="1"/>
</dbReference>
<evidence type="ECO:0000313" key="4">
    <source>
        <dbReference type="Proteomes" id="UP001468798"/>
    </source>
</evidence>
<sequence length="127" mass="14731">MKIKHFTPNSPMKKLLLSLLFLVFTFSAVTAQTQLEMNEKASLDYKKADGELNKTYKKLVSLLDKNEKALLIQAQKDWIKFRDSHCKFEADPYTGGSIKPLIWLTCLEEITKERTKHLKESLKNLNQ</sequence>
<evidence type="ECO:0000313" key="3">
    <source>
        <dbReference type="EMBL" id="MEM0576377.1"/>
    </source>
</evidence>
<protein>
    <submittedName>
        <fullName evidence="3">Lysozyme inhibitor LprI family protein</fullName>
    </submittedName>
</protein>
<name>A0ABU9NRH7_9FLAO</name>
<keyword evidence="1" id="KW-0732">Signal</keyword>
<dbReference type="Gene3D" id="1.20.1270.180">
    <property type="match status" value="1"/>
</dbReference>
<gene>
    <name evidence="3" type="ORF">WFZ86_07685</name>
</gene>
<feature type="domain" description="Lysozyme inhibitor LprI-like N-terminal" evidence="2">
    <location>
        <begin position="30"/>
        <end position="118"/>
    </location>
</feature>
<dbReference type="EMBL" id="JBCGDP010000006">
    <property type="protein sequence ID" value="MEM0576377.1"/>
    <property type="molecule type" value="Genomic_DNA"/>
</dbReference>
<accession>A0ABU9NRH7</accession>
<evidence type="ECO:0000256" key="1">
    <source>
        <dbReference type="SAM" id="SignalP"/>
    </source>
</evidence>